<dbReference type="Proteomes" id="UP001338125">
    <property type="component" value="Unassembled WGS sequence"/>
</dbReference>
<organism evidence="2 3">
    <name type="scientific">Cladobotryum mycophilum</name>
    <dbReference type="NCBI Taxonomy" id="491253"/>
    <lineage>
        <taxon>Eukaryota</taxon>
        <taxon>Fungi</taxon>
        <taxon>Dikarya</taxon>
        <taxon>Ascomycota</taxon>
        <taxon>Pezizomycotina</taxon>
        <taxon>Sordariomycetes</taxon>
        <taxon>Hypocreomycetidae</taxon>
        <taxon>Hypocreales</taxon>
        <taxon>Hypocreaceae</taxon>
        <taxon>Cladobotryum</taxon>
    </lineage>
</organism>
<protein>
    <submittedName>
        <fullName evidence="2">Uncharacterized protein</fullName>
    </submittedName>
</protein>
<dbReference type="EMBL" id="JAVFKD010000015">
    <property type="protein sequence ID" value="KAK5988580.1"/>
    <property type="molecule type" value="Genomic_DNA"/>
</dbReference>
<keyword evidence="3" id="KW-1185">Reference proteome</keyword>
<evidence type="ECO:0000256" key="1">
    <source>
        <dbReference type="SAM" id="MobiDB-lite"/>
    </source>
</evidence>
<feature type="region of interest" description="Disordered" evidence="1">
    <location>
        <begin position="1"/>
        <end position="70"/>
    </location>
</feature>
<accession>A0ABR0S9X6</accession>
<gene>
    <name evidence="2" type="ORF">PT974_10064</name>
</gene>
<evidence type="ECO:0000313" key="3">
    <source>
        <dbReference type="Proteomes" id="UP001338125"/>
    </source>
</evidence>
<name>A0ABR0S9X6_9HYPO</name>
<comment type="caution">
    <text evidence="2">The sequence shown here is derived from an EMBL/GenBank/DDBJ whole genome shotgun (WGS) entry which is preliminary data.</text>
</comment>
<proteinExistence type="predicted"/>
<feature type="compositionally biased region" description="Low complexity" evidence="1">
    <location>
        <begin position="17"/>
        <end position="37"/>
    </location>
</feature>
<evidence type="ECO:0000313" key="2">
    <source>
        <dbReference type="EMBL" id="KAK5988580.1"/>
    </source>
</evidence>
<sequence length="516" mass="55579">MAERIGGASSPGTANFSNQGSGSNSRSSADSSSPPSRCICRERSPDAAPPVESGPRSVYRNICHSDDPPRSVDALTGQDLSRWFPLTSPSDFLYFLPPRRGIDTARKLRLISSAGGLGSLLDPTTNMLHGFNNTRLMGLERLTAMAYLNPAPWHLTAGVDGDMVTPSQAHEGPPQEEFLSQNVPPDSPLRRISAASADHFRAIPLSDGYHILFTDPNRGNLCLGTDAPVGSLTRLLGKASFRPPANAVSPMPLLYAAGADTRHGVRVVATFAVGDGSSLGRHADRDPCLPVIDVSASKTRSNNNNNNNNKQLIMFYTVPPDVFHDMTRASSTTSRSFGDYGSGEREHWLPDQSYYGPMDVFSATHVSELGLDSSPDLIIWALSAEGWAKTWAIDTGRHDQWTMTSVQPDGSIRRFSQVDADGGDVAMSDSPPLDMSRPEMSRPDLDLFDGAATGGLAETYLYSGNAEAEAETAEGEADVHRVLVHEVQLQNRVENTVSIDIVEETSGITRVEIDVG</sequence>
<reference evidence="2 3" key="1">
    <citation type="submission" date="2024-01" db="EMBL/GenBank/DDBJ databases">
        <title>Complete genome of Cladobotryum mycophilum ATHUM6906.</title>
        <authorList>
            <person name="Christinaki A.C."/>
            <person name="Myridakis A.I."/>
            <person name="Kouvelis V.N."/>
        </authorList>
    </citation>
    <scope>NUCLEOTIDE SEQUENCE [LARGE SCALE GENOMIC DNA]</scope>
    <source>
        <strain evidence="2 3">ATHUM6906</strain>
    </source>
</reference>